<protein>
    <submittedName>
        <fullName evidence="2">7868_t:CDS:1</fullName>
    </submittedName>
</protein>
<proteinExistence type="predicted"/>
<reference evidence="2" key="1">
    <citation type="submission" date="2021-06" db="EMBL/GenBank/DDBJ databases">
        <authorList>
            <person name="Kallberg Y."/>
            <person name="Tangrot J."/>
            <person name="Rosling A."/>
        </authorList>
    </citation>
    <scope>NUCLEOTIDE SEQUENCE</scope>
    <source>
        <strain evidence="2">FL966</strain>
    </source>
</reference>
<keyword evidence="1" id="KW-1133">Transmembrane helix</keyword>
<gene>
    <name evidence="2" type="ORF">CPELLU_LOCUS14274</name>
</gene>
<name>A0A9N9NMI3_9GLOM</name>
<organism evidence="2 3">
    <name type="scientific">Cetraspora pellucida</name>
    <dbReference type="NCBI Taxonomy" id="1433469"/>
    <lineage>
        <taxon>Eukaryota</taxon>
        <taxon>Fungi</taxon>
        <taxon>Fungi incertae sedis</taxon>
        <taxon>Mucoromycota</taxon>
        <taxon>Glomeromycotina</taxon>
        <taxon>Glomeromycetes</taxon>
        <taxon>Diversisporales</taxon>
        <taxon>Gigasporaceae</taxon>
        <taxon>Cetraspora</taxon>
    </lineage>
</organism>
<dbReference type="AlphaFoldDB" id="A0A9N9NMI3"/>
<keyword evidence="1" id="KW-0472">Membrane</keyword>
<sequence>MTVLNSVGIAHSRERVFIFGGIDKLNTNTSIKVEGVPMYLSYIYNVTGSQILIPGYQLLFAFAHSVVGVVGDYMFIIVLSFNDYLENRQMTRLHAAGVQPPGSDVVLIYGGVTYQNSSSPNIGNTSNMMLVYNMTLCSWTDIINLVTDASANNFAFIDENYSTTLNSSNSQQLQMAISTPIVATTEY</sequence>
<dbReference type="SUPFAM" id="SSF50965">
    <property type="entry name" value="Galactose oxidase, central domain"/>
    <property type="match status" value="1"/>
</dbReference>
<dbReference type="EMBL" id="CAJVQA010016650">
    <property type="protein sequence ID" value="CAG8744308.1"/>
    <property type="molecule type" value="Genomic_DNA"/>
</dbReference>
<comment type="caution">
    <text evidence="2">The sequence shown here is derived from an EMBL/GenBank/DDBJ whole genome shotgun (WGS) entry which is preliminary data.</text>
</comment>
<evidence type="ECO:0000313" key="3">
    <source>
        <dbReference type="Proteomes" id="UP000789759"/>
    </source>
</evidence>
<accession>A0A9N9NMI3</accession>
<keyword evidence="3" id="KW-1185">Reference proteome</keyword>
<feature type="transmembrane region" description="Helical" evidence="1">
    <location>
        <begin position="58"/>
        <end position="82"/>
    </location>
</feature>
<dbReference type="Proteomes" id="UP000789759">
    <property type="component" value="Unassembled WGS sequence"/>
</dbReference>
<evidence type="ECO:0000256" key="1">
    <source>
        <dbReference type="SAM" id="Phobius"/>
    </source>
</evidence>
<dbReference type="InterPro" id="IPR011043">
    <property type="entry name" value="Gal_Oxase/kelch_b-propeller"/>
</dbReference>
<keyword evidence="1" id="KW-0812">Transmembrane</keyword>
<dbReference type="OrthoDB" id="2472622at2759"/>
<evidence type="ECO:0000313" key="2">
    <source>
        <dbReference type="EMBL" id="CAG8744308.1"/>
    </source>
</evidence>